<dbReference type="Proteomes" id="UP000299102">
    <property type="component" value="Unassembled WGS sequence"/>
</dbReference>
<evidence type="ECO:0000256" key="1">
    <source>
        <dbReference type="SAM" id="MobiDB-lite"/>
    </source>
</evidence>
<dbReference type="OrthoDB" id="8180485at2759"/>
<gene>
    <name evidence="3" type="ORF">EVAR_18168_1</name>
</gene>
<feature type="transmembrane region" description="Helical" evidence="2">
    <location>
        <begin position="36"/>
        <end position="58"/>
    </location>
</feature>
<dbReference type="AlphaFoldDB" id="A0A4C1UVQ3"/>
<name>A0A4C1UVQ3_EUMVA</name>
<protein>
    <submittedName>
        <fullName evidence="3">Uncharacterized protein</fullName>
    </submittedName>
</protein>
<evidence type="ECO:0000256" key="2">
    <source>
        <dbReference type="SAM" id="Phobius"/>
    </source>
</evidence>
<organism evidence="3 4">
    <name type="scientific">Eumeta variegata</name>
    <name type="common">Bagworm moth</name>
    <name type="synonym">Eumeta japonica</name>
    <dbReference type="NCBI Taxonomy" id="151549"/>
    <lineage>
        <taxon>Eukaryota</taxon>
        <taxon>Metazoa</taxon>
        <taxon>Ecdysozoa</taxon>
        <taxon>Arthropoda</taxon>
        <taxon>Hexapoda</taxon>
        <taxon>Insecta</taxon>
        <taxon>Pterygota</taxon>
        <taxon>Neoptera</taxon>
        <taxon>Endopterygota</taxon>
        <taxon>Lepidoptera</taxon>
        <taxon>Glossata</taxon>
        <taxon>Ditrysia</taxon>
        <taxon>Tineoidea</taxon>
        <taxon>Psychidae</taxon>
        <taxon>Oiketicinae</taxon>
        <taxon>Eumeta</taxon>
    </lineage>
</organism>
<accession>A0A4C1UVQ3</accession>
<feature type="compositionally biased region" description="Polar residues" evidence="1">
    <location>
        <begin position="15"/>
        <end position="33"/>
    </location>
</feature>
<dbReference type="EMBL" id="BGZK01000232">
    <property type="protein sequence ID" value="GBP30369.1"/>
    <property type="molecule type" value="Genomic_DNA"/>
</dbReference>
<keyword evidence="2" id="KW-1133">Transmembrane helix</keyword>
<keyword evidence="2" id="KW-0472">Membrane</keyword>
<reference evidence="3 4" key="1">
    <citation type="journal article" date="2019" name="Commun. Biol.">
        <title>The bagworm genome reveals a unique fibroin gene that provides high tensile strength.</title>
        <authorList>
            <person name="Kono N."/>
            <person name="Nakamura H."/>
            <person name="Ohtoshi R."/>
            <person name="Tomita M."/>
            <person name="Numata K."/>
            <person name="Arakawa K."/>
        </authorList>
    </citation>
    <scope>NUCLEOTIDE SEQUENCE [LARGE SCALE GENOMIC DNA]</scope>
</reference>
<evidence type="ECO:0000313" key="3">
    <source>
        <dbReference type="EMBL" id="GBP30369.1"/>
    </source>
</evidence>
<evidence type="ECO:0000313" key="4">
    <source>
        <dbReference type="Proteomes" id="UP000299102"/>
    </source>
</evidence>
<comment type="caution">
    <text evidence="3">The sequence shown here is derived from an EMBL/GenBank/DDBJ whole genome shotgun (WGS) entry which is preliminary data.</text>
</comment>
<keyword evidence="4" id="KW-1185">Reference proteome</keyword>
<keyword evidence="2" id="KW-0812">Transmembrane</keyword>
<feature type="region of interest" description="Disordered" evidence="1">
    <location>
        <begin position="11"/>
        <end position="34"/>
    </location>
</feature>
<proteinExistence type="predicted"/>
<sequence length="167" mass="19059">MTTIPNSFHYEPGLPTSQRYPQRSPDSSKTITPKPTPSVCQIAVLLHYAVTIIVQLFLPRRRWPKIMFLLQRMIFYRFSRNYLCLSARLCDWCARARCAPPPDDVLGSITSSRAGCVRPLSLFYSDASADGVEERSRGPRSRSHARLRRNATMSHTFPCVQPVFIDL</sequence>